<protein>
    <recommendedName>
        <fullName evidence="5">5'-3' exonuclease</fullName>
    </recommendedName>
</protein>
<dbReference type="InterPro" id="IPR008918">
    <property type="entry name" value="HhH2"/>
</dbReference>
<evidence type="ECO:0000313" key="8">
    <source>
        <dbReference type="EMBL" id="PYZ98277.1"/>
    </source>
</evidence>
<dbReference type="PANTHER" id="PTHR42646:SF2">
    <property type="entry name" value="5'-3' EXONUCLEASE FAMILY PROTEIN"/>
    <property type="match status" value="1"/>
</dbReference>
<dbReference type="AlphaFoldDB" id="A0A2W0HAT3"/>
<dbReference type="SUPFAM" id="SSF88723">
    <property type="entry name" value="PIN domain-like"/>
    <property type="match status" value="1"/>
</dbReference>
<dbReference type="PANTHER" id="PTHR42646">
    <property type="entry name" value="FLAP ENDONUCLEASE XNI"/>
    <property type="match status" value="1"/>
</dbReference>
<feature type="coiled-coil region" evidence="6">
    <location>
        <begin position="218"/>
        <end position="245"/>
    </location>
</feature>
<sequence>MSQKNLLLIDGFNLLSRGHFATSYGRPDDKLKNSEGLYTNALRVFFQKLFNLIEEHSITHMAVAWDVKRDETTRSREYDFYKSQREDLPPPLIEQYETLTVMLNDMGIEQLTVPSYEADDVIGTLASRWSADGLGKCFIYSNDRDLFQLLDENVSQIINRKKEELVYSHALFQEEFGINSSQWVDVKALLGDRSDNIPGCPGIGEKSALPLIREYGSLDAVFSQIDELDQKYNRYKKKLAAGKETTYISKDLSAIICNIAELENFLFESLELKLNKETVLEELNCKEVRIRLSM</sequence>
<keyword evidence="9" id="KW-1185">Reference proteome</keyword>
<comment type="caution">
    <text evidence="8">The sequence shown here is derived from an EMBL/GenBank/DDBJ whole genome shotgun (WGS) entry which is preliminary data.</text>
</comment>
<gene>
    <name evidence="8" type="ORF">CR205_06680</name>
</gene>
<dbReference type="GO" id="GO:0033567">
    <property type="term" value="P:DNA replication, Okazaki fragment processing"/>
    <property type="evidence" value="ECO:0007669"/>
    <property type="project" value="InterPro"/>
</dbReference>
<dbReference type="FunFam" id="1.10.150.20:FF:000003">
    <property type="entry name" value="DNA polymerase I"/>
    <property type="match status" value="1"/>
</dbReference>
<dbReference type="OrthoDB" id="9806424at2"/>
<dbReference type="InterPro" id="IPR029060">
    <property type="entry name" value="PIN-like_dom_sf"/>
</dbReference>
<keyword evidence="1" id="KW-0540">Nuclease</keyword>
<dbReference type="InterPro" id="IPR036279">
    <property type="entry name" value="5-3_exonuclease_C_sf"/>
</dbReference>
<accession>A0A2W0HAT3</accession>
<dbReference type="Pfam" id="PF01367">
    <property type="entry name" value="5_3_exonuc"/>
    <property type="match status" value="1"/>
</dbReference>
<evidence type="ECO:0000256" key="2">
    <source>
        <dbReference type="ARBA" id="ARBA00022801"/>
    </source>
</evidence>
<dbReference type="InterPro" id="IPR020045">
    <property type="entry name" value="DNA_polI_H3TH"/>
</dbReference>
<dbReference type="Pfam" id="PF02739">
    <property type="entry name" value="5_3_exonuc_N"/>
    <property type="match status" value="1"/>
</dbReference>
<evidence type="ECO:0000256" key="1">
    <source>
        <dbReference type="ARBA" id="ARBA00022722"/>
    </source>
</evidence>
<dbReference type="CDD" id="cd09898">
    <property type="entry name" value="H3TH_53EXO"/>
    <property type="match status" value="1"/>
</dbReference>
<evidence type="ECO:0000256" key="3">
    <source>
        <dbReference type="ARBA" id="ARBA00023125"/>
    </source>
</evidence>
<dbReference type="SMART" id="SM00475">
    <property type="entry name" value="53EXOc"/>
    <property type="match status" value="1"/>
</dbReference>
<dbReference type="InterPro" id="IPR020046">
    <property type="entry name" value="5-3_exonucl_a-hlix_arch_N"/>
</dbReference>
<dbReference type="InterPro" id="IPR038969">
    <property type="entry name" value="FEN"/>
</dbReference>
<dbReference type="SUPFAM" id="SSF47807">
    <property type="entry name" value="5' to 3' exonuclease, C-terminal subdomain"/>
    <property type="match status" value="1"/>
</dbReference>
<dbReference type="GO" id="GO:0008409">
    <property type="term" value="F:5'-3' exonuclease activity"/>
    <property type="evidence" value="ECO:0007669"/>
    <property type="project" value="InterPro"/>
</dbReference>
<dbReference type="Proteomes" id="UP000248066">
    <property type="component" value="Unassembled WGS sequence"/>
</dbReference>
<evidence type="ECO:0000256" key="4">
    <source>
        <dbReference type="ARBA" id="ARBA00049957"/>
    </source>
</evidence>
<dbReference type="EMBL" id="PDOF01000001">
    <property type="protein sequence ID" value="PYZ98277.1"/>
    <property type="molecule type" value="Genomic_DNA"/>
</dbReference>
<dbReference type="GO" id="GO:0017108">
    <property type="term" value="F:5'-flap endonuclease activity"/>
    <property type="evidence" value="ECO:0007669"/>
    <property type="project" value="InterPro"/>
</dbReference>
<evidence type="ECO:0000256" key="5">
    <source>
        <dbReference type="ARBA" id="ARBA00050026"/>
    </source>
</evidence>
<organism evidence="8 9">
    <name type="scientific">Alteribacter lacisalsi</name>
    <dbReference type="NCBI Taxonomy" id="2045244"/>
    <lineage>
        <taxon>Bacteria</taxon>
        <taxon>Bacillati</taxon>
        <taxon>Bacillota</taxon>
        <taxon>Bacilli</taxon>
        <taxon>Bacillales</taxon>
        <taxon>Bacillaceae</taxon>
        <taxon>Alteribacter</taxon>
    </lineage>
</organism>
<comment type="function">
    <text evidence="4">5'-3' exonuclease acting preferentially on double-stranded DNA.</text>
</comment>
<reference evidence="8 9" key="1">
    <citation type="submission" date="2017-10" db="EMBL/GenBank/DDBJ databases">
        <title>Bacillus sp. nov., a halophilic bacterium isolated from a Yangshapao Lake.</title>
        <authorList>
            <person name="Wang H."/>
        </authorList>
    </citation>
    <scope>NUCLEOTIDE SEQUENCE [LARGE SCALE GENOMIC DNA]</scope>
    <source>
        <strain evidence="8 9">YSP-3</strain>
    </source>
</reference>
<dbReference type="GO" id="GO:0003677">
    <property type="term" value="F:DNA binding"/>
    <property type="evidence" value="ECO:0007669"/>
    <property type="project" value="UniProtKB-KW"/>
</dbReference>
<name>A0A2W0HAT3_9BACI</name>
<feature type="domain" description="5'-3' exonuclease" evidence="7">
    <location>
        <begin position="4"/>
        <end position="268"/>
    </location>
</feature>
<evidence type="ECO:0000256" key="6">
    <source>
        <dbReference type="SAM" id="Coils"/>
    </source>
</evidence>
<keyword evidence="8" id="KW-0255">Endonuclease</keyword>
<dbReference type="Gene3D" id="3.40.50.1010">
    <property type="entry name" value="5'-nuclease"/>
    <property type="match status" value="1"/>
</dbReference>
<keyword evidence="3" id="KW-0238">DNA-binding</keyword>
<dbReference type="RefSeq" id="WP_110518149.1">
    <property type="nucleotide sequence ID" value="NZ_PDOF01000001.1"/>
</dbReference>
<dbReference type="InterPro" id="IPR002421">
    <property type="entry name" value="5-3_exonuclease"/>
</dbReference>
<keyword evidence="6" id="KW-0175">Coiled coil</keyword>
<evidence type="ECO:0000259" key="7">
    <source>
        <dbReference type="SMART" id="SM00475"/>
    </source>
</evidence>
<keyword evidence="2" id="KW-0378">Hydrolase</keyword>
<dbReference type="CDD" id="cd09859">
    <property type="entry name" value="PIN_53EXO"/>
    <property type="match status" value="1"/>
</dbReference>
<dbReference type="Gene3D" id="1.10.150.20">
    <property type="entry name" value="5' to 3' exonuclease, C-terminal subdomain"/>
    <property type="match status" value="1"/>
</dbReference>
<evidence type="ECO:0000313" key="9">
    <source>
        <dbReference type="Proteomes" id="UP000248066"/>
    </source>
</evidence>
<dbReference type="SMART" id="SM00279">
    <property type="entry name" value="HhH2"/>
    <property type="match status" value="1"/>
</dbReference>
<proteinExistence type="predicted"/>